<evidence type="ECO:0000256" key="8">
    <source>
        <dbReference type="ARBA" id="ARBA00022777"/>
    </source>
</evidence>
<dbReference type="Proteomes" id="UP000239785">
    <property type="component" value="Unassembled WGS sequence"/>
</dbReference>
<keyword evidence="5" id="KW-0762">Sugar transport</keyword>
<dbReference type="PROSITE" id="PS00372">
    <property type="entry name" value="PTS_EIIA_TYPE_2_HIS"/>
    <property type="match status" value="1"/>
</dbReference>
<dbReference type="PROSITE" id="PS51094">
    <property type="entry name" value="PTS_EIIA_TYPE_2"/>
    <property type="match status" value="1"/>
</dbReference>
<gene>
    <name evidence="13" type="ORF">MCORR_v1c02770</name>
</gene>
<name>A0A2S5RH31_9MOLU</name>
<evidence type="ECO:0000313" key="13">
    <source>
        <dbReference type="EMBL" id="PPE06646.1"/>
    </source>
</evidence>
<keyword evidence="8" id="KW-0418">Kinase</keyword>
<evidence type="ECO:0000259" key="12">
    <source>
        <dbReference type="PROSITE" id="PS51094"/>
    </source>
</evidence>
<evidence type="ECO:0000256" key="2">
    <source>
        <dbReference type="ARBA" id="ARBA00014783"/>
    </source>
</evidence>
<evidence type="ECO:0000256" key="4">
    <source>
        <dbReference type="ARBA" id="ARBA00022553"/>
    </source>
</evidence>
<dbReference type="InterPro" id="IPR002178">
    <property type="entry name" value="PTS_EIIA_type-2_dom"/>
</dbReference>
<dbReference type="PANTHER" id="PTHR30181:SF2">
    <property type="entry name" value="PTS SYSTEM MANNITOL-SPECIFIC EIICBA COMPONENT"/>
    <property type="match status" value="1"/>
</dbReference>
<comment type="function">
    <text evidence="1">The phosphoenolpyruvate-dependent sugar phosphotransferase system (sugar PTS), a major carbohydrate active transport system, catalyzes the phosphorylation of incoming sugar substrates concomitantly with their translocation across the cell membrane. The enzyme II CmtAB PTS system is involved in D-mannitol transport.</text>
</comment>
<keyword evidence="6" id="KW-0808">Transferase</keyword>
<protein>
    <recommendedName>
        <fullName evidence="2">Mannitol-specific phosphotransferase enzyme IIA component</fullName>
    </recommendedName>
    <alternativeName>
        <fullName evidence="10">EIIA</fullName>
    </alternativeName>
    <alternativeName>
        <fullName evidence="11">EIII</fullName>
    </alternativeName>
    <alternativeName>
        <fullName evidence="9">PTS system mannitol-specific EIIA component</fullName>
    </alternativeName>
</protein>
<dbReference type="GO" id="GO:0090563">
    <property type="term" value="F:protein-phosphocysteine-sugar phosphotransferase activity"/>
    <property type="evidence" value="ECO:0007669"/>
    <property type="project" value="TreeGrafter"/>
</dbReference>
<dbReference type="Pfam" id="PF00359">
    <property type="entry name" value="PTS_EIIA_2"/>
    <property type="match status" value="1"/>
</dbReference>
<keyword evidence="3" id="KW-0813">Transport</keyword>
<reference evidence="13 14" key="1">
    <citation type="submission" date="2017-11" db="EMBL/GenBank/DDBJ databases">
        <title>Genome sequence of Mesoplasma corruscae ELCA-2 (ATCC 49579).</title>
        <authorList>
            <person name="Lo W.-S."/>
            <person name="Kuo C.-H."/>
        </authorList>
    </citation>
    <scope>NUCLEOTIDE SEQUENCE [LARGE SCALE GENOMIC DNA]</scope>
    <source>
        <strain evidence="13 14">ELCA-2</strain>
    </source>
</reference>
<accession>A0A2S5RH31</accession>
<dbReference type="Gene3D" id="3.40.930.10">
    <property type="entry name" value="Mannitol-specific EII, Chain A"/>
    <property type="match status" value="1"/>
</dbReference>
<evidence type="ECO:0000256" key="3">
    <source>
        <dbReference type="ARBA" id="ARBA00022448"/>
    </source>
</evidence>
<organism evidence="13 14">
    <name type="scientific">Mesoplasma corruscae</name>
    <dbReference type="NCBI Taxonomy" id="216874"/>
    <lineage>
        <taxon>Bacteria</taxon>
        <taxon>Bacillati</taxon>
        <taxon>Mycoplasmatota</taxon>
        <taxon>Mollicutes</taxon>
        <taxon>Entomoplasmatales</taxon>
        <taxon>Entomoplasmataceae</taxon>
        <taxon>Mesoplasma</taxon>
    </lineage>
</organism>
<evidence type="ECO:0000256" key="11">
    <source>
        <dbReference type="ARBA" id="ARBA00030962"/>
    </source>
</evidence>
<dbReference type="RefSeq" id="WP_104207823.1">
    <property type="nucleotide sequence ID" value="NZ_PHNF01000001.1"/>
</dbReference>
<dbReference type="EMBL" id="PHNF01000001">
    <property type="protein sequence ID" value="PPE06646.1"/>
    <property type="molecule type" value="Genomic_DNA"/>
</dbReference>
<dbReference type="GO" id="GO:0005886">
    <property type="term" value="C:plasma membrane"/>
    <property type="evidence" value="ECO:0007669"/>
    <property type="project" value="TreeGrafter"/>
</dbReference>
<dbReference type="SUPFAM" id="SSF55804">
    <property type="entry name" value="Phoshotransferase/anion transport protein"/>
    <property type="match status" value="1"/>
</dbReference>
<evidence type="ECO:0000256" key="5">
    <source>
        <dbReference type="ARBA" id="ARBA00022597"/>
    </source>
</evidence>
<dbReference type="GO" id="GO:0016301">
    <property type="term" value="F:kinase activity"/>
    <property type="evidence" value="ECO:0007669"/>
    <property type="project" value="UniProtKB-KW"/>
</dbReference>
<sequence>MQSVKMNCSYKNKKEALKAIINDLKEKGVSEKYLNSIYTREKMASFNIGYKIAIPHGTYEESKNISETWLVIHHLKKPIFWDDSLVQIVVGIAIKNQDQIDLLSNLAINAMNETFYEDLLLKPTEEKLNKLIIAEELWI</sequence>
<proteinExistence type="predicted"/>
<evidence type="ECO:0000313" key="14">
    <source>
        <dbReference type="Proteomes" id="UP000239785"/>
    </source>
</evidence>
<keyword evidence="4" id="KW-0597">Phosphoprotein</keyword>
<evidence type="ECO:0000256" key="7">
    <source>
        <dbReference type="ARBA" id="ARBA00022683"/>
    </source>
</evidence>
<dbReference type="InterPro" id="IPR016152">
    <property type="entry name" value="PTrfase/Anion_transptr"/>
</dbReference>
<keyword evidence="7" id="KW-0598">Phosphotransferase system</keyword>
<keyword evidence="14" id="KW-1185">Reference proteome</keyword>
<dbReference type="OrthoDB" id="1640042at2"/>
<dbReference type="PANTHER" id="PTHR30181">
    <property type="entry name" value="MANNITOL PERMEASE IIC COMPONENT"/>
    <property type="match status" value="1"/>
</dbReference>
<dbReference type="GO" id="GO:0009401">
    <property type="term" value="P:phosphoenolpyruvate-dependent sugar phosphotransferase system"/>
    <property type="evidence" value="ECO:0007669"/>
    <property type="project" value="UniProtKB-KW"/>
</dbReference>
<evidence type="ECO:0000256" key="6">
    <source>
        <dbReference type="ARBA" id="ARBA00022679"/>
    </source>
</evidence>
<evidence type="ECO:0000256" key="10">
    <source>
        <dbReference type="ARBA" id="ARBA00030956"/>
    </source>
</evidence>
<feature type="domain" description="PTS EIIA type-2" evidence="12">
    <location>
        <begin position="1"/>
        <end position="135"/>
    </location>
</feature>
<evidence type="ECO:0000256" key="9">
    <source>
        <dbReference type="ARBA" id="ARBA00029908"/>
    </source>
</evidence>
<dbReference type="InterPro" id="IPR050893">
    <property type="entry name" value="Sugar_PTS"/>
</dbReference>
<dbReference type="AlphaFoldDB" id="A0A2S5RH31"/>
<evidence type="ECO:0000256" key="1">
    <source>
        <dbReference type="ARBA" id="ARBA00002434"/>
    </source>
</evidence>
<comment type="caution">
    <text evidence="13">The sequence shown here is derived from an EMBL/GenBank/DDBJ whole genome shotgun (WGS) entry which is preliminary data.</text>
</comment>